<protein>
    <submittedName>
        <fullName evidence="2">Uncharacterized protein</fullName>
    </submittedName>
</protein>
<organism evidence="2 3">
    <name type="scientific">Labeo rohita</name>
    <name type="common">Indian major carp</name>
    <name type="synonym">Cyprinus rohita</name>
    <dbReference type="NCBI Taxonomy" id="84645"/>
    <lineage>
        <taxon>Eukaryota</taxon>
        <taxon>Metazoa</taxon>
        <taxon>Chordata</taxon>
        <taxon>Craniata</taxon>
        <taxon>Vertebrata</taxon>
        <taxon>Euteleostomi</taxon>
        <taxon>Actinopterygii</taxon>
        <taxon>Neopterygii</taxon>
        <taxon>Teleostei</taxon>
        <taxon>Ostariophysi</taxon>
        <taxon>Cypriniformes</taxon>
        <taxon>Cyprinidae</taxon>
        <taxon>Labeoninae</taxon>
        <taxon>Labeonini</taxon>
        <taxon>Labeo</taxon>
    </lineage>
</organism>
<feature type="region of interest" description="Disordered" evidence="1">
    <location>
        <begin position="51"/>
        <end position="82"/>
    </location>
</feature>
<dbReference type="AlphaFoldDB" id="A0A498NC73"/>
<gene>
    <name evidence="2" type="ORF">ROHU_017864</name>
</gene>
<evidence type="ECO:0000256" key="1">
    <source>
        <dbReference type="SAM" id="MobiDB-lite"/>
    </source>
</evidence>
<dbReference type="EMBL" id="QBIY01011630">
    <property type="protein sequence ID" value="RXN30233.1"/>
    <property type="molecule type" value="Genomic_DNA"/>
</dbReference>
<dbReference type="Proteomes" id="UP000290572">
    <property type="component" value="Unassembled WGS sequence"/>
</dbReference>
<comment type="caution">
    <text evidence="2">The sequence shown here is derived from an EMBL/GenBank/DDBJ whole genome shotgun (WGS) entry which is preliminary data.</text>
</comment>
<evidence type="ECO:0000313" key="2">
    <source>
        <dbReference type="EMBL" id="RXN30233.1"/>
    </source>
</evidence>
<name>A0A498NC73_LABRO</name>
<feature type="compositionally biased region" description="Low complexity" evidence="1">
    <location>
        <begin position="69"/>
        <end position="82"/>
    </location>
</feature>
<accession>A0A498NC73</accession>
<evidence type="ECO:0000313" key="3">
    <source>
        <dbReference type="Proteomes" id="UP000290572"/>
    </source>
</evidence>
<reference evidence="2 3" key="1">
    <citation type="submission" date="2018-03" db="EMBL/GenBank/DDBJ databases">
        <title>Draft genome sequence of Rohu Carp (Labeo rohita).</title>
        <authorList>
            <person name="Das P."/>
            <person name="Kushwaha B."/>
            <person name="Joshi C.G."/>
            <person name="Kumar D."/>
            <person name="Nagpure N.S."/>
            <person name="Sahoo L."/>
            <person name="Das S.P."/>
            <person name="Bit A."/>
            <person name="Patnaik S."/>
            <person name="Meher P.K."/>
            <person name="Jayasankar P."/>
            <person name="Koringa P.G."/>
            <person name="Patel N.V."/>
            <person name="Hinsu A.T."/>
            <person name="Kumar R."/>
            <person name="Pandey M."/>
            <person name="Agarwal S."/>
            <person name="Srivastava S."/>
            <person name="Singh M."/>
            <person name="Iquebal M.A."/>
            <person name="Jaiswal S."/>
            <person name="Angadi U.B."/>
            <person name="Kumar N."/>
            <person name="Raza M."/>
            <person name="Shah T.M."/>
            <person name="Rai A."/>
            <person name="Jena J.K."/>
        </authorList>
    </citation>
    <scope>NUCLEOTIDE SEQUENCE [LARGE SCALE GENOMIC DNA]</scope>
    <source>
        <strain evidence="2">DASCIFA01</strain>
        <tissue evidence="2">Testis</tissue>
    </source>
</reference>
<sequence>MPCFGKVNAPLGRGARGLKTAAAVRSQKTAKGWVCQKWDSNPRLQGRLRPERSALDRSAILTRLPDGRPPVGAAPTGTGPRS</sequence>
<keyword evidence="3" id="KW-1185">Reference proteome</keyword>
<proteinExistence type="predicted"/>